<feature type="transmembrane region" description="Helical" evidence="1">
    <location>
        <begin position="136"/>
        <end position="155"/>
    </location>
</feature>
<keyword evidence="1" id="KW-1133">Transmembrane helix</keyword>
<name>A0A4R6Y8T6_9BURK</name>
<dbReference type="RefSeq" id="WP_133619556.1">
    <property type="nucleotide sequence ID" value="NZ_SNZE01000007.1"/>
</dbReference>
<feature type="transmembrane region" description="Helical" evidence="1">
    <location>
        <begin position="200"/>
        <end position="223"/>
    </location>
</feature>
<feature type="transmembrane region" description="Helical" evidence="1">
    <location>
        <begin position="275"/>
        <end position="294"/>
    </location>
</feature>
<proteinExistence type="predicted"/>
<dbReference type="OrthoDB" id="9056232at2"/>
<keyword evidence="3" id="KW-1185">Reference proteome</keyword>
<dbReference type="PANTHER" id="PTHR30569">
    <property type="entry name" value="CYTOSINE TRANSPORTER CODB"/>
    <property type="match status" value="1"/>
</dbReference>
<feature type="transmembrane region" description="Helical" evidence="1">
    <location>
        <begin position="94"/>
        <end position="116"/>
    </location>
</feature>
<reference evidence="2 3" key="1">
    <citation type="submission" date="2019-03" db="EMBL/GenBank/DDBJ databases">
        <title>Genomic Encyclopedia of Type Strains, Phase IV (KMG-IV): sequencing the most valuable type-strain genomes for metagenomic binning, comparative biology and taxonomic classification.</title>
        <authorList>
            <person name="Goeker M."/>
        </authorList>
    </citation>
    <scope>NUCLEOTIDE SEQUENCE [LARGE SCALE GENOMIC DNA]</scope>
    <source>
        <strain evidence="2 3">DSM 102852</strain>
    </source>
</reference>
<keyword evidence="1" id="KW-0472">Membrane</keyword>
<feature type="transmembrane region" description="Helical" evidence="1">
    <location>
        <begin position="33"/>
        <end position="54"/>
    </location>
</feature>
<dbReference type="EMBL" id="SNZE01000007">
    <property type="protein sequence ID" value="TDR31849.1"/>
    <property type="molecule type" value="Genomic_DNA"/>
</dbReference>
<feature type="transmembrane region" description="Helical" evidence="1">
    <location>
        <begin position="394"/>
        <end position="414"/>
    </location>
</feature>
<feature type="transmembrane region" description="Helical" evidence="1">
    <location>
        <begin position="355"/>
        <end position="373"/>
    </location>
</feature>
<dbReference type="GO" id="GO:0015209">
    <property type="term" value="F:cytosine transmembrane transporter activity"/>
    <property type="evidence" value="ECO:0007669"/>
    <property type="project" value="InterPro"/>
</dbReference>
<dbReference type="AlphaFoldDB" id="A0A4R6Y8T6"/>
<protein>
    <submittedName>
        <fullName evidence="2">Purine-cytosine permease-like protein</fullName>
    </submittedName>
</protein>
<evidence type="ECO:0000313" key="3">
    <source>
        <dbReference type="Proteomes" id="UP000294480"/>
    </source>
</evidence>
<dbReference type="Proteomes" id="UP000294480">
    <property type="component" value="Unassembled WGS sequence"/>
</dbReference>
<sequence>MAANIPNVVEDVDVATLAIPDDMRSSRSSLTMAWWGVCSALFYIFLAATLAINFGTQNTIIGMLLSVVAYGLINSVLTRYAIKTGLSVSLFSRILFGKVGALLATLIFFLTAIYYAVFEGSVIAVAANKVIPNLSYEWACVLVVLYSVPLVFGSVQHWLDKLNGFLLPFYIFGLLLAVVMTVGTYGYSNDWLSFEPQGGAASYGWISVFIAYMGVWILMMFTFDFARFGAKQDTEYHARINFGMPFYVMTFLINGLVGIFLITSGQLATVSETGVVDQLIVVLGGGLALLFVWVTQTRINSANFYLATVNMQAFFEKLLGVSLKKWMWAILVGVVVLVMMRSTDVFSYILTALNYQGIFVTAWVGVALTHILSKRYDQLFDGALPYHSNQVPNFNPCGLAAWFIGSGMGLLMTLTGIGAAYAPVATFLFSVGVYYGMLQIAHREWFATVE</sequence>
<comment type="caution">
    <text evidence="2">The sequence shown here is derived from an EMBL/GenBank/DDBJ whole genome shotgun (WGS) entry which is preliminary data.</text>
</comment>
<gene>
    <name evidence="2" type="ORF">DFR44_10766</name>
</gene>
<dbReference type="GO" id="GO:0005886">
    <property type="term" value="C:plasma membrane"/>
    <property type="evidence" value="ECO:0007669"/>
    <property type="project" value="TreeGrafter"/>
</dbReference>
<feature type="transmembrane region" description="Helical" evidence="1">
    <location>
        <begin position="326"/>
        <end position="349"/>
    </location>
</feature>
<dbReference type="Gene3D" id="1.10.4160.10">
    <property type="entry name" value="Hydantoin permease"/>
    <property type="match status" value="1"/>
</dbReference>
<organism evidence="2 3">
    <name type="scientific">Hydromonas duriensis</name>
    <dbReference type="NCBI Taxonomy" id="1527608"/>
    <lineage>
        <taxon>Bacteria</taxon>
        <taxon>Pseudomonadati</taxon>
        <taxon>Pseudomonadota</taxon>
        <taxon>Betaproteobacteria</taxon>
        <taxon>Burkholderiales</taxon>
        <taxon>Burkholderiaceae</taxon>
        <taxon>Hydromonas</taxon>
    </lineage>
</organism>
<evidence type="ECO:0000313" key="2">
    <source>
        <dbReference type="EMBL" id="TDR31849.1"/>
    </source>
</evidence>
<dbReference type="InterPro" id="IPR030191">
    <property type="entry name" value="CodB"/>
</dbReference>
<keyword evidence="1" id="KW-0812">Transmembrane</keyword>
<feature type="transmembrane region" description="Helical" evidence="1">
    <location>
        <begin position="420"/>
        <end position="438"/>
    </location>
</feature>
<feature type="transmembrane region" description="Helical" evidence="1">
    <location>
        <begin position="244"/>
        <end position="263"/>
    </location>
</feature>
<feature type="transmembrane region" description="Helical" evidence="1">
    <location>
        <begin position="60"/>
        <end position="82"/>
    </location>
</feature>
<dbReference type="PANTHER" id="PTHR30569:SF0">
    <property type="entry name" value="CYTOSINE PERMEASE"/>
    <property type="match status" value="1"/>
</dbReference>
<accession>A0A4R6Y8T6</accession>
<feature type="transmembrane region" description="Helical" evidence="1">
    <location>
        <begin position="167"/>
        <end position="188"/>
    </location>
</feature>
<evidence type="ECO:0000256" key="1">
    <source>
        <dbReference type="SAM" id="Phobius"/>
    </source>
</evidence>